<gene>
    <name evidence="1" type="ORF">Oxoc_ORF34</name>
</gene>
<protein>
    <submittedName>
        <fullName evidence="1">Ac111</fullName>
    </submittedName>
</protein>
<proteinExistence type="predicted"/>
<dbReference type="EMBL" id="MF143631">
    <property type="protein sequence ID" value="AVA31133.1"/>
    <property type="molecule type" value="Genomic_DNA"/>
</dbReference>
<evidence type="ECO:0000313" key="2">
    <source>
        <dbReference type="Proteomes" id="UP000297028"/>
    </source>
</evidence>
<dbReference type="Proteomes" id="UP000297028">
    <property type="component" value="Segment"/>
</dbReference>
<dbReference type="Pfam" id="PF06096">
    <property type="entry name" value="Baculo_8kDa"/>
    <property type="match status" value="1"/>
</dbReference>
<name>A0A2L0WU11_9ABAC</name>
<sequence>MDNYSMHSFYNYDRKTLKPTTLHDGNINKSAYERVVFARSLMCKETIPGKYDYKFKENGYNKENAKK</sequence>
<dbReference type="InterPro" id="IPR009289">
    <property type="entry name" value="Baculo_8kDa"/>
</dbReference>
<organism evidence="1 2">
    <name type="scientific">Oxyplax ochracea nucleopolyhedrovirus</name>
    <dbReference type="NCBI Taxonomy" id="2083176"/>
    <lineage>
        <taxon>Viruses</taxon>
        <taxon>Viruses incertae sedis</taxon>
        <taxon>Naldaviricetes</taxon>
        <taxon>Lefavirales</taxon>
        <taxon>Baculoviridae</taxon>
        <taxon>Alphabaculovirus</taxon>
        <taxon>Alphabaculovirus oxochraceae</taxon>
    </lineage>
</organism>
<evidence type="ECO:0000313" key="1">
    <source>
        <dbReference type="EMBL" id="AVA31133.1"/>
    </source>
</evidence>
<keyword evidence="2" id="KW-1185">Reference proteome</keyword>
<accession>A0A2L0WU11</accession>
<reference evidence="1 2" key="1">
    <citation type="journal article" date="2018" name="PLoS ONE">
        <title>Genome analysis of a novel Group I alphabaculovirus obtained from Oxyplax ochracea.</title>
        <authorList>
            <person name="Wang J."/>
            <person name="Hou D."/>
            <person name="Wang Q."/>
            <person name="Kuang W."/>
            <person name="Zhang L."/>
            <person name="Li J."/>
            <person name="Shen S."/>
            <person name="Deng F."/>
            <person name="Wang H."/>
            <person name="Hu Z."/>
            <person name="Wang M."/>
        </authorList>
    </citation>
    <scope>NUCLEOTIDE SEQUENCE [LARGE SCALE GENOMIC DNA]</scope>
    <source>
        <strain evidence="1">435</strain>
    </source>
</reference>